<feature type="transmembrane region" description="Helical" evidence="7">
    <location>
        <begin position="143"/>
        <end position="163"/>
    </location>
</feature>
<dbReference type="RefSeq" id="WP_220657981.1">
    <property type="nucleotide sequence ID" value="NZ_BAAAII010000004.1"/>
</dbReference>
<dbReference type="Pfam" id="PF09335">
    <property type="entry name" value="VTT_dom"/>
    <property type="match status" value="1"/>
</dbReference>
<keyword evidence="10" id="KW-1185">Reference proteome</keyword>
<evidence type="ECO:0000256" key="7">
    <source>
        <dbReference type="RuleBase" id="RU367016"/>
    </source>
</evidence>
<protein>
    <submittedName>
        <fullName evidence="9">DedA family protein</fullName>
    </submittedName>
</protein>
<feature type="transmembrane region" description="Helical" evidence="7">
    <location>
        <begin position="109"/>
        <end position="131"/>
    </location>
</feature>
<keyword evidence="4 7" id="KW-0812">Transmembrane</keyword>
<organism evidence="9 10">
    <name type="scientific">Tsukamurella strandjordii</name>
    <dbReference type="NCBI Taxonomy" id="147577"/>
    <lineage>
        <taxon>Bacteria</taxon>
        <taxon>Bacillati</taxon>
        <taxon>Actinomycetota</taxon>
        <taxon>Actinomycetes</taxon>
        <taxon>Mycobacteriales</taxon>
        <taxon>Tsukamurellaceae</taxon>
        <taxon>Tsukamurella</taxon>
    </lineage>
</organism>
<evidence type="ECO:0000256" key="2">
    <source>
        <dbReference type="ARBA" id="ARBA00010792"/>
    </source>
</evidence>
<comment type="subcellular location">
    <subcellularLocation>
        <location evidence="1 7">Cell membrane</location>
        <topology evidence="1 7">Multi-pass membrane protein</topology>
    </subcellularLocation>
</comment>
<comment type="caution">
    <text evidence="9">The sequence shown here is derived from an EMBL/GenBank/DDBJ whole genome shotgun (WGS) entry which is preliminary data.</text>
</comment>
<evidence type="ECO:0000256" key="6">
    <source>
        <dbReference type="ARBA" id="ARBA00023136"/>
    </source>
</evidence>
<feature type="transmembrane region" description="Helical" evidence="7">
    <location>
        <begin position="175"/>
        <end position="193"/>
    </location>
</feature>
<evidence type="ECO:0000256" key="1">
    <source>
        <dbReference type="ARBA" id="ARBA00004651"/>
    </source>
</evidence>
<keyword evidence="5 7" id="KW-1133">Transmembrane helix</keyword>
<feature type="transmembrane region" description="Helical" evidence="7">
    <location>
        <begin position="56"/>
        <end position="77"/>
    </location>
</feature>
<feature type="transmembrane region" description="Helical" evidence="7">
    <location>
        <begin position="12"/>
        <end position="35"/>
    </location>
</feature>
<evidence type="ECO:0000259" key="8">
    <source>
        <dbReference type="Pfam" id="PF09335"/>
    </source>
</evidence>
<dbReference type="InterPro" id="IPR032818">
    <property type="entry name" value="DedA-like"/>
</dbReference>
<comment type="similarity">
    <text evidence="2 7">Belongs to the DedA family.</text>
</comment>
<evidence type="ECO:0000256" key="3">
    <source>
        <dbReference type="ARBA" id="ARBA00022475"/>
    </source>
</evidence>
<dbReference type="InterPro" id="IPR032816">
    <property type="entry name" value="VTT_dom"/>
</dbReference>
<proteinExistence type="inferred from homology"/>
<sequence>MNPFDVTGFLGSAGLIGLIVLIFIETGLLVGFIFPGDSILFTAGIFAAQPQPFAQLWQLLVFLPLAAIIGDQCGYAIGRYAGPKVMRGRVMNFIGQGPVDKTYEFFDKYGPFTVLFARFIGIVRTLVPVLAGFSRMDHRKFTLFSVIGSLLWCDGIVLLGYFLGGIPLLRDNLEVLFIGSAITIIVPIAITVITRRRARRRAEAAGERVEAAHAEG</sequence>
<dbReference type="GO" id="GO:0005886">
    <property type="term" value="C:plasma membrane"/>
    <property type="evidence" value="ECO:0007669"/>
    <property type="project" value="UniProtKB-SubCell"/>
</dbReference>
<dbReference type="EMBL" id="JAUTIX010000003">
    <property type="protein sequence ID" value="MDP0398052.1"/>
    <property type="molecule type" value="Genomic_DNA"/>
</dbReference>
<gene>
    <name evidence="9" type="ORF">Q7X28_08945</name>
</gene>
<name>A0AA90NCU6_9ACTN</name>
<keyword evidence="6 7" id="KW-0472">Membrane</keyword>
<evidence type="ECO:0000256" key="4">
    <source>
        <dbReference type="ARBA" id="ARBA00022692"/>
    </source>
</evidence>
<keyword evidence="3 7" id="KW-1003">Cell membrane</keyword>
<feature type="domain" description="VTT" evidence="8">
    <location>
        <begin position="34"/>
        <end position="161"/>
    </location>
</feature>
<accession>A0AA90NCU6</accession>
<evidence type="ECO:0000313" key="10">
    <source>
        <dbReference type="Proteomes" id="UP001178281"/>
    </source>
</evidence>
<dbReference type="PANTHER" id="PTHR30353">
    <property type="entry name" value="INNER MEMBRANE PROTEIN DEDA-RELATED"/>
    <property type="match status" value="1"/>
</dbReference>
<evidence type="ECO:0000313" key="9">
    <source>
        <dbReference type="EMBL" id="MDP0398052.1"/>
    </source>
</evidence>
<dbReference type="Proteomes" id="UP001178281">
    <property type="component" value="Unassembled WGS sequence"/>
</dbReference>
<dbReference type="PANTHER" id="PTHR30353:SF0">
    <property type="entry name" value="TRANSMEMBRANE PROTEIN"/>
    <property type="match status" value="1"/>
</dbReference>
<reference evidence="9" key="1">
    <citation type="submission" date="2023-08" db="EMBL/GenBank/DDBJ databases">
        <title>The draft genome of Tsukamurella strandjordii strain 050030.</title>
        <authorList>
            <person name="Zhao F."/>
            <person name="Feng Y."/>
            <person name="Zong Z."/>
        </authorList>
    </citation>
    <scope>NUCLEOTIDE SEQUENCE</scope>
    <source>
        <strain evidence="9">050030</strain>
    </source>
</reference>
<evidence type="ECO:0000256" key="5">
    <source>
        <dbReference type="ARBA" id="ARBA00022989"/>
    </source>
</evidence>
<dbReference type="AlphaFoldDB" id="A0AA90NCU6"/>